<reference evidence="3" key="1">
    <citation type="journal article" date="2019" name="Plant Biotechnol. J.">
        <title>Genome sequencing of the Australian wild diploid species Gossypium australe highlights disease resistance and delayed gland morphogenesis.</title>
        <authorList>
            <person name="Cai Y."/>
            <person name="Cai X."/>
            <person name="Wang Q."/>
            <person name="Wang P."/>
            <person name="Zhang Y."/>
            <person name="Cai C."/>
            <person name="Xu Y."/>
            <person name="Wang K."/>
            <person name="Zhou Z."/>
            <person name="Wang C."/>
            <person name="Geng S."/>
            <person name="Li B."/>
            <person name="Dong Q."/>
            <person name="Hou Y."/>
            <person name="Wang H."/>
            <person name="Ai P."/>
            <person name="Liu Z."/>
            <person name="Yi F."/>
            <person name="Sun M."/>
            <person name="An G."/>
            <person name="Cheng J."/>
            <person name="Zhang Y."/>
            <person name="Shi Q."/>
            <person name="Xie Y."/>
            <person name="Shi X."/>
            <person name="Chang Y."/>
            <person name="Huang F."/>
            <person name="Chen Y."/>
            <person name="Hong S."/>
            <person name="Mi L."/>
            <person name="Sun Q."/>
            <person name="Zhang L."/>
            <person name="Zhou B."/>
            <person name="Peng R."/>
            <person name="Zhang X."/>
            <person name="Liu F."/>
        </authorList>
    </citation>
    <scope>NUCLEOTIDE SEQUENCE [LARGE SCALE GENOMIC DNA]</scope>
    <source>
        <strain evidence="3">cv. PA1801</strain>
    </source>
</reference>
<proteinExistence type="predicted"/>
<dbReference type="AlphaFoldDB" id="A0A5B6VY93"/>
<keyword evidence="1" id="KW-1133">Transmembrane helix</keyword>
<sequence length="153" mass="17381">MANPYRSSQGLSARPVGNSDEIQLRIDPVHADLDEEISVSSGFVFHVWHIDGTSEGKRAAGTKFLMHFLFLLIFVVIIIVYVAQEIETEARIQNEFVSDLQMLMNRAQAGVKSGMTKLNRTVAQQRSNHILQVIIFGLTCFSILYLWSKHFKR</sequence>
<gene>
    <name evidence="2" type="ORF">EPI10_024283</name>
</gene>
<comment type="caution">
    <text evidence="2">The sequence shown here is derived from an EMBL/GenBank/DDBJ whole genome shotgun (WGS) entry which is preliminary data.</text>
</comment>
<dbReference type="OrthoDB" id="261831at2759"/>
<evidence type="ECO:0000256" key="1">
    <source>
        <dbReference type="SAM" id="Phobius"/>
    </source>
</evidence>
<protein>
    <submittedName>
        <fullName evidence="2">Bet1-like protein</fullName>
    </submittedName>
</protein>
<dbReference type="Proteomes" id="UP000325315">
    <property type="component" value="Unassembled WGS sequence"/>
</dbReference>
<organism evidence="2 3">
    <name type="scientific">Gossypium australe</name>
    <dbReference type="NCBI Taxonomy" id="47621"/>
    <lineage>
        <taxon>Eukaryota</taxon>
        <taxon>Viridiplantae</taxon>
        <taxon>Streptophyta</taxon>
        <taxon>Embryophyta</taxon>
        <taxon>Tracheophyta</taxon>
        <taxon>Spermatophyta</taxon>
        <taxon>Magnoliopsida</taxon>
        <taxon>eudicotyledons</taxon>
        <taxon>Gunneridae</taxon>
        <taxon>Pentapetalae</taxon>
        <taxon>rosids</taxon>
        <taxon>malvids</taxon>
        <taxon>Malvales</taxon>
        <taxon>Malvaceae</taxon>
        <taxon>Malvoideae</taxon>
        <taxon>Gossypium</taxon>
    </lineage>
</organism>
<name>A0A5B6VY93_9ROSI</name>
<keyword evidence="1" id="KW-0472">Membrane</keyword>
<feature type="transmembrane region" description="Helical" evidence="1">
    <location>
        <begin position="64"/>
        <end position="83"/>
    </location>
</feature>
<keyword evidence="3" id="KW-1185">Reference proteome</keyword>
<evidence type="ECO:0000313" key="2">
    <source>
        <dbReference type="EMBL" id="KAA3473945.1"/>
    </source>
</evidence>
<feature type="transmembrane region" description="Helical" evidence="1">
    <location>
        <begin position="129"/>
        <end position="147"/>
    </location>
</feature>
<dbReference type="EMBL" id="SMMG02000005">
    <property type="protein sequence ID" value="KAA3473945.1"/>
    <property type="molecule type" value="Genomic_DNA"/>
</dbReference>
<evidence type="ECO:0000313" key="3">
    <source>
        <dbReference type="Proteomes" id="UP000325315"/>
    </source>
</evidence>
<accession>A0A5B6VY93</accession>
<keyword evidence="1" id="KW-0812">Transmembrane</keyword>